<evidence type="ECO:0000313" key="3">
    <source>
        <dbReference type="Proteomes" id="UP000248614"/>
    </source>
</evidence>
<evidence type="ECO:0000313" key="2">
    <source>
        <dbReference type="EMBL" id="PZO73114.1"/>
    </source>
</evidence>
<dbReference type="AlphaFoldDB" id="A0A2W4YTT9"/>
<protein>
    <submittedName>
        <fullName evidence="2">RNA polymerase sigma factor RpoD</fullName>
    </submittedName>
</protein>
<name>A0A2W4YTT9_9SPHN</name>
<dbReference type="Pfam" id="PF03979">
    <property type="entry name" value="Sigma70_r1_1"/>
    <property type="match status" value="1"/>
</dbReference>
<organism evidence="2 3">
    <name type="scientific">Sphingomonas hengshuiensis</name>
    <dbReference type="NCBI Taxonomy" id="1609977"/>
    <lineage>
        <taxon>Bacteria</taxon>
        <taxon>Pseudomonadati</taxon>
        <taxon>Pseudomonadota</taxon>
        <taxon>Alphaproteobacteria</taxon>
        <taxon>Sphingomonadales</taxon>
        <taxon>Sphingomonadaceae</taxon>
        <taxon>Sphingomonas</taxon>
    </lineage>
</organism>
<dbReference type="GO" id="GO:0003677">
    <property type="term" value="F:DNA binding"/>
    <property type="evidence" value="ECO:0007669"/>
    <property type="project" value="InterPro"/>
</dbReference>
<dbReference type="InterPro" id="IPR042189">
    <property type="entry name" value="RNA_pol_sigma_70_r1_1_sf"/>
</dbReference>
<feature type="non-terminal residue" evidence="2">
    <location>
        <position position="75"/>
    </location>
</feature>
<evidence type="ECO:0000259" key="1">
    <source>
        <dbReference type="Pfam" id="PF03979"/>
    </source>
</evidence>
<gene>
    <name evidence="2" type="ORF">DI632_15025</name>
</gene>
<sequence>MAKANGGGDDTIDTGDAPLIDLNEGSIKKLVARAKKRGYITVDQLNEMLPQDQMTSEQIEDIMSALNDMGVNVVE</sequence>
<dbReference type="GO" id="GO:0016987">
    <property type="term" value="F:sigma factor activity"/>
    <property type="evidence" value="ECO:0007669"/>
    <property type="project" value="InterPro"/>
</dbReference>
<dbReference type="EMBL" id="QFNF01000061">
    <property type="protein sequence ID" value="PZO73114.1"/>
    <property type="molecule type" value="Genomic_DNA"/>
</dbReference>
<dbReference type="Proteomes" id="UP000248614">
    <property type="component" value="Unassembled WGS sequence"/>
</dbReference>
<dbReference type="InterPro" id="IPR007127">
    <property type="entry name" value="RNA_pol_sigma_70_r1_1"/>
</dbReference>
<reference evidence="2 3" key="1">
    <citation type="submission" date="2017-08" db="EMBL/GenBank/DDBJ databases">
        <title>Infants hospitalized years apart are colonized by the same room-sourced microbial strains.</title>
        <authorList>
            <person name="Brooks B."/>
            <person name="Olm M.R."/>
            <person name="Firek B.A."/>
            <person name="Baker R."/>
            <person name="Thomas B.C."/>
            <person name="Morowitz M.J."/>
            <person name="Banfield J.F."/>
        </authorList>
    </citation>
    <scope>NUCLEOTIDE SEQUENCE [LARGE SCALE GENOMIC DNA]</scope>
    <source>
        <strain evidence="2">S2_018_000_R3_110</strain>
    </source>
</reference>
<comment type="caution">
    <text evidence="2">The sequence shown here is derived from an EMBL/GenBank/DDBJ whole genome shotgun (WGS) entry which is preliminary data.</text>
</comment>
<proteinExistence type="predicted"/>
<accession>A0A2W4YTT9</accession>
<feature type="domain" description="RNA polymerase sigma factor 70 region 1.1" evidence="1">
    <location>
        <begin position="23"/>
        <end position="75"/>
    </location>
</feature>
<dbReference type="Gene3D" id="1.10.220.120">
    <property type="entry name" value="Sigma-70 factor, region 1.1"/>
    <property type="match status" value="1"/>
</dbReference>